<dbReference type="SMART" id="SM00829">
    <property type="entry name" value="PKS_ER"/>
    <property type="match status" value="1"/>
</dbReference>
<dbReference type="InterPro" id="IPR036291">
    <property type="entry name" value="NAD(P)-bd_dom_sf"/>
</dbReference>
<dbReference type="Gene3D" id="3.40.50.720">
    <property type="entry name" value="NAD(P)-binding Rossmann-like Domain"/>
    <property type="match status" value="1"/>
</dbReference>
<dbReference type="Pfam" id="PF08240">
    <property type="entry name" value="ADH_N"/>
    <property type="match status" value="1"/>
</dbReference>
<gene>
    <name evidence="4" type="ORF">E8E13_007586</name>
</gene>
<dbReference type="InterPro" id="IPR050700">
    <property type="entry name" value="YIM1/Zinc_Alcohol_DH_Fams"/>
</dbReference>
<reference evidence="4" key="1">
    <citation type="submission" date="2019-04" db="EMBL/GenBank/DDBJ databases">
        <title>Sequencing of skin fungus with MAO and IRED activity.</title>
        <authorList>
            <person name="Marsaioli A.J."/>
            <person name="Bonatto J.M.C."/>
            <person name="Reis Junior O."/>
        </authorList>
    </citation>
    <scope>NUCLEOTIDE SEQUENCE</scope>
    <source>
        <strain evidence="4">30M1</strain>
    </source>
</reference>
<dbReference type="GO" id="GO:0005739">
    <property type="term" value="C:mitochondrion"/>
    <property type="evidence" value="ECO:0007669"/>
    <property type="project" value="TreeGrafter"/>
</dbReference>
<dbReference type="InterPro" id="IPR013154">
    <property type="entry name" value="ADH-like_N"/>
</dbReference>
<dbReference type="Gene3D" id="3.90.180.10">
    <property type="entry name" value="Medium-chain alcohol dehydrogenases, catalytic domain"/>
    <property type="match status" value="1"/>
</dbReference>
<dbReference type="GO" id="GO:0008270">
    <property type="term" value="F:zinc ion binding"/>
    <property type="evidence" value="ECO:0007669"/>
    <property type="project" value="InterPro"/>
</dbReference>
<feature type="region of interest" description="Disordered" evidence="2">
    <location>
        <begin position="1"/>
        <end position="26"/>
    </location>
</feature>
<dbReference type="EMBL" id="SWKU01000010">
    <property type="protein sequence ID" value="KAF3003075.1"/>
    <property type="molecule type" value="Genomic_DNA"/>
</dbReference>
<dbReference type="SUPFAM" id="SSF51735">
    <property type="entry name" value="NAD(P)-binding Rossmann-fold domains"/>
    <property type="match status" value="1"/>
</dbReference>
<dbReference type="PANTHER" id="PTHR11695:SF294">
    <property type="entry name" value="RETICULON-4-INTERACTING PROTEIN 1, MITOCHONDRIAL"/>
    <property type="match status" value="1"/>
</dbReference>
<dbReference type="AlphaFoldDB" id="A0A9P4TEL4"/>
<keyword evidence="1" id="KW-0560">Oxidoreductase</keyword>
<evidence type="ECO:0000256" key="2">
    <source>
        <dbReference type="SAM" id="MobiDB-lite"/>
    </source>
</evidence>
<dbReference type="SUPFAM" id="SSF50129">
    <property type="entry name" value="GroES-like"/>
    <property type="match status" value="1"/>
</dbReference>
<accession>A0A9P4TEL4</accession>
<proteinExistence type="predicted"/>
<dbReference type="OrthoDB" id="201656at2759"/>
<organism evidence="4 5">
    <name type="scientific">Curvularia kusanoi</name>
    <name type="common">Cochliobolus kusanoi</name>
    <dbReference type="NCBI Taxonomy" id="90978"/>
    <lineage>
        <taxon>Eukaryota</taxon>
        <taxon>Fungi</taxon>
        <taxon>Dikarya</taxon>
        <taxon>Ascomycota</taxon>
        <taxon>Pezizomycotina</taxon>
        <taxon>Dothideomycetes</taxon>
        <taxon>Pleosporomycetidae</taxon>
        <taxon>Pleosporales</taxon>
        <taxon>Pleosporineae</taxon>
        <taxon>Pleosporaceae</taxon>
        <taxon>Curvularia</taxon>
    </lineage>
</organism>
<name>A0A9P4TEL4_CURKU</name>
<dbReference type="InterPro" id="IPR002364">
    <property type="entry name" value="Quin_OxRdtase/zeta-crystal_CS"/>
</dbReference>
<comment type="caution">
    <text evidence="4">The sequence shown here is derived from an EMBL/GenBank/DDBJ whole genome shotgun (WGS) entry which is preliminary data.</text>
</comment>
<keyword evidence="5" id="KW-1185">Reference proteome</keyword>
<dbReference type="InterPro" id="IPR020843">
    <property type="entry name" value="ER"/>
</dbReference>
<protein>
    <recommendedName>
        <fullName evidence="3">Enoyl reductase (ER) domain-containing protein</fullName>
    </recommendedName>
</protein>
<sequence>MASTTLTTTDNSTTSAPDENTIGPDALKLPETMRAWRYTTISTTLSSALSLSTHAPLPPLPLAPGTYLIRVHSAALNPVDYKLPELPIVGRLAIPKPATPGLDFSGTIVLSTPTSRLAPRTRVFGKLEPKQQFGTLAEYIVGSAEGTVPVPDGLGMEEAAALGVCGLVTYQALSKNVKRGDRVLINGGSGGTGSFAVQIARALGAREVVTTCSGANKQLCKDLGADHAIDYRTENVTEAIEKTQARFDFVLDNVGEPSELYWIAPNFTSPGTKYVQIGSQVSLGFVYDLAFRFVVPKWLGGGQTPFSFAFASTNYKDYLELAKMVAEGKVKPLIDEVFGFEKVPEAYEKLKMGRAKGKIVVRVSEK</sequence>
<dbReference type="PROSITE" id="PS01162">
    <property type="entry name" value="QOR_ZETA_CRYSTAL"/>
    <property type="match status" value="1"/>
</dbReference>
<dbReference type="InterPro" id="IPR011032">
    <property type="entry name" value="GroES-like_sf"/>
</dbReference>
<evidence type="ECO:0000256" key="1">
    <source>
        <dbReference type="ARBA" id="ARBA00023002"/>
    </source>
</evidence>
<evidence type="ECO:0000313" key="4">
    <source>
        <dbReference type="EMBL" id="KAF3003075.1"/>
    </source>
</evidence>
<dbReference type="PANTHER" id="PTHR11695">
    <property type="entry name" value="ALCOHOL DEHYDROGENASE RELATED"/>
    <property type="match status" value="1"/>
</dbReference>
<dbReference type="CDD" id="cd08267">
    <property type="entry name" value="MDR1"/>
    <property type="match status" value="1"/>
</dbReference>
<dbReference type="Proteomes" id="UP000801428">
    <property type="component" value="Unassembled WGS sequence"/>
</dbReference>
<evidence type="ECO:0000313" key="5">
    <source>
        <dbReference type="Proteomes" id="UP000801428"/>
    </source>
</evidence>
<dbReference type="GO" id="GO:0016491">
    <property type="term" value="F:oxidoreductase activity"/>
    <property type="evidence" value="ECO:0007669"/>
    <property type="project" value="UniProtKB-KW"/>
</dbReference>
<feature type="domain" description="Enoyl reductase (ER)" evidence="3">
    <location>
        <begin position="44"/>
        <end position="361"/>
    </location>
</feature>
<feature type="compositionally biased region" description="Low complexity" evidence="2">
    <location>
        <begin position="1"/>
        <end position="15"/>
    </location>
</feature>
<evidence type="ECO:0000259" key="3">
    <source>
        <dbReference type="SMART" id="SM00829"/>
    </source>
</evidence>
<dbReference type="Pfam" id="PF13602">
    <property type="entry name" value="ADH_zinc_N_2"/>
    <property type="match status" value="1"/>
</dbReference>